<dbReference type="NCBIfam" id="NF001222">
    <property type="entry name" value="PRK00199.1"/>
    <property type="match status" value="1"/>
</dbReference>
<dbReference type="RefSeq" id="WP_185662876.1">
    <property type="nucleotide sequence ID" value="NZ_JACLAW010000002.1"/>
</dbReference>
<keyword evidence="12" id="KW-1185">Reference proteome</keyword>
<comment type="subunit">
    <text evidence="9">Heterodimer of an alpha and a beta chain.</text>
</comment>
<feature type="compositionally biased region" description="Basic and acidic residues" evidence="10">
    <location>
        <begin position="82"/>
        <end position="93"/>
    </location>
</feature>
<comment type="function">
    <text evidence="9">This protein is one of the two subunits of integration host factor, a specific DNA-binding protein that functions in genetic recombination as well as in transcriptional and translational control.</text>
</comment>
<dbReference type="PRINTS" id="PR01727">
    <property type="entry name" value="DNABINDINGHU"/>
</dbReference>
<keyword evidence="4 9" id="KW-0805">Transcription regulation</keyword>
<dbReference type="GO" id="GO:0006310">
    <property type="term" value="P:DNA recombination"/>
    <property type="evidence" value="ECO:0007669"/>
    <property type="project" value="UniProtKB-KW"/>
</dbReference>
<evidence type="ECO:0000256" key="5">
    <source>
        <dbReference type="ARBA" id="ARBA00023125"/>
    </source>
</evidence>
<dbReference type="AlphaFoldDB" id="A0A7X1FPN7"/>
<dbReference type="GO" id="GO:0006417">
    <property type="term" value="P:regulation of translation"/>
    <property type="evidence" value="ECO:0007669"/>
    <property type="project" value="UniProtKB-KW"/>
</dbReference>
<evidence type="ECO:0000256" key="9">
    <source>
        <dbReference type="RuleBase" id="RU003941"/>
    </source>
</evidence>
<dbReference type="Gene3D" id="4.10.520.10">
    <property type="entry name" value="IHF-like DNA-binding proteins"/>
    <property type="match status" value="1"/>
</dbReference>
<keyword evidence="7 9" id="KW-0233">DNA recombination</keyword>
<dbReference type="GO" id="GO:0006355">
    <property type="term" value="P:regulation of DNA-templated transcription"/>
    <property type="evidence" value="ECO:0007669"/>
    <property type="project" value="InterPro"/>
</dbReference>
<dbReference type="CDD" id="cd13836">
    <property type="entry name" value="IHF_B"/>
    <property type="match status" value="1"/>
</dbReference>
<evidence type="ECO:0000256" key="6">
    <source>
        <dbReference type="ARBA" id="ARBA00023163"/>
    </source>
</evidence>
<evidence type="ECO:0000256" key="4">
    <source>
        <dbReference type="ARBA" id="ARBA00023015"/>
    </source>
</evidence>
<gene>
    <name evidence="11" type="ORF">H7F51_03795</name>
</gene>
<dbReference type="GO" id="GO:0005694">
    <property type="term" value="C:chromosome"/>
    <property type="evidence" value="ECO:0007669"/>
    <property type="project" value="InterPro"/>
</dbReference>
<dbReference type="InterPro" id="IPR020816">
    <property type="entry name" value="Histone-like_DNA-bd_CS"/>
</dbReference>
<dbReference type="GO" id="GO:0005829">
    <property type="term" value="C:cytosol"/>
    <property type="evidence" value="ECO:0007669"/>
    <property type="project" value="TreeGrafter"/>
</dbReference>
<comment type="similarity">
    <text evidence="1 8">Belongs to the bacterial histone-like protein family.</text>
</comment>
<evidence type="ECO:0000313" key="12">
    <source>
        <dbReference type="Proteomes" id="UP000566813"/>
    </source>
</evidence>
<evidence type="ECO:0000256" key="10">
    <source>
        <dbReference type="SAM" id="MobiDB-lite"/>
    </source>
</evidence>
<dbReference type="PROSITE" id="PS00045">
    <property type="entry name" value="HISTONE_LIKE"/>
    <property type="match status" value="1"/>
</dbReference>
<keyword evidence="3 9" id="KW-0810">Translation regulation</keyword>
<dbReference type="InterPro" id="IPR010992">
    <property type="entry name" value="IHF-like_DNA-bd_dom_sf"/>
</dbReference>
<dbReference type="GO" id="GO:0003677">
    <property type="term" value="F:DNA binding"/>
    <property type="evidence" value="ECO:0007669"/>
    <property type="project" value="UniProtKB-KW"/>
</dbReference>
<dbReference type="NCBIfam" id="TIGR00988">
    <property type="entry name" value="hip"/>
    <property type="match status" value="1"/>
</dbReference>
<keyword evidence="6 9" id="KW-0804">Transcription</keyword>
<dbReference type="InterPro" id="IPR000119">
    <property type="entry name" value="Hist_DNA-bd"/>
</dbReference>
<proteinExistence type="inferred from homology"/>
<evidence type="ECO:0000256" key="3">
    <source>
        <dbReference type="ARBA" id="ARBA00022845"/>
    </source>
</evidence>
<comment type="caution">
    <text evidence="11">The sequence shown here is derived from an EMBL/GenBank/DDBJ whole genome shotgun (WGS) entry which is preliminary data.</text>
</comment>
<dbReference type="PANTHER" id="PTHR33175:SF5">
    <property type="entry name" value="INTEGRATION HOST FACTOR SUBUNIT BETA"/>
    <property type="match status" value="1"/>
</dbReference>
<reference evidence="11 12" key="1">
    <citation type="submission" date="2020-08" db="EMBL/GenBank/DDBJ databases">
        <title>The genome sequence of type strain Novosphingobium flavum NBRC 111647.</title>
        <authorList>
            <person name="Liu Y."/>
        </authorList>
    </citation>
    <scope>NUCLEOTIDE SEQUENCE [LARGE SCALE GENOMIC DNA]</scope>
    <source>
        <strain evidence="11 12">NBRC 111647</strain>
    </source>
</reference>
<protein>
    <recommendedName>
        <fullName evidence="2 9">Integration host factor subunit beta</fullName>
    </recommendedName>
</protein>
<dbReference type="GO" id="GO:0030527">
    <property type="term" value="F:structural constituent of chromatin"/>
    <property type="evidence" value="ECO:0007669"/>
    <property type="project" value="InterPro"/>
</dbReference>
<dbReference type="PANTHER" id="PTHR33175">
    <property type="entry name" value="DNA-BINDING PROTEIN HU"/>
    <property type="match status" value="1"/>
</dbReference>
<keyword evidence="5 9" id="KW-0238">DNA-binding</keyword>
<accession>A0A7X1FPN7</accession>
<dbReference type="InterPro" id="IPR005685">
    <property type="entry name" value="IHF_beta"/>
</dbReference>
<evidence type="ECO:0000256" key="1">
    <source>
        <dbReference type="ARBA" id="ARBA00010529"/>
    </source>
</evidence>
<feature type="region of interest" description="Disordered" evidence="10">
    <location>
        <begin position="54"/>
        <end position="93"/>
    </location>
</feature>
<dbReference type="SMART" id="SM00411">
    <property type="entry name" value="BHL"/>
    <property type="match status" value="1"/>
</dbReference>
<sequence>MIRSELLAALAKENPGLRAEEVERVVDVFFEEIASRLAEGGRVELRGFGAFSTREREARKGRNPRTGDTVDVPGKRVPYFKPGKEMRHRLNAD</sequence>
<evidence type="ECO:0000256" key="8">
    <source>
        <dbReference type="RuleBase" id="RU003939"/>
    </source>
</evidence>
<dbReference type="Proteomes" id="UP000566813">
    <property type="component" value="Unassembled WGS sequence"/>
</dbReference>
<dbReference type="Pfam" id="PF00216">
    <property type="entry name" value="Bac_DNA_binding"/>
    <property type="match status" value="1"/>
</dbReference>
<dbReference type="SUPFAM" id="SSF47729">
    <property type="entry name" value="IHF-like DNA-binding proteins"/>
    <property type="match status" value="1"/>
</dbReference>
<evidence type="ECO:0000256" key="2">
    <source>
        <dbReference type="ARBA" id="ARBA00018700"/>
    </source>
</evidence>
<name>A0A7X1FPN7_9SPHN</name>
<evidence type="ECO:0000313" key="11">
    <source>
        <dbReference type="EMBL" id="MBC2664640.1"/>
    </source>
</evidence>
<dbReference type="EMBL" id="JACLAW010000002">
    <property type="protein sequence ID" value="MBC2664640.1"/>
    <property type="molecule type" value="Genomic_DNA"/>
</dbReference>
<organism evidence="11 12">
    <name type="scientific">Novosphingobium flavum</name>
    <dbReference type="NCBI Taxonomy" id="1778672"/>
    <lineage>
        <taxon>Bacteria</taxon>
        <taxon>Pseudomonadati</taxon>
        <taxon>Pseudomonadota</taxon>
        <taxon>Alphaproteobacteria</taxon>
        <taxon>Sphingomonadales</taxon>
        <taxon>Sphingomonadaceae</taxon>
        <taxon>Novosphingobium</taxon>
    </lineage>
</organism>
<evidence type="ECO:0000256" key="7">
    <source>
        <dbReference type="ARBA" id="ARBA00023172"/>
    </source>
</evidence>